<organism evidence="1 2">
    <name type="scientific">Hypholoma sublateritium (strain FD-334 SS-4)</name>
    <dbReference type="NCBI Taxonomy" id="945553"/>
    <lineage>
        <taxon>Eukaryota</taxon>
        <taxon>Fungi</taxon>
        <taxon>Dikarya</taxon>
        <taxon>Basidiomycota</taxon>
        <taxon>Agaricomycotina</taxon>
        <taxon>Agaricomycetes</taxon>
        <taxon>Agaricomycetidae</taxon>
        <taxon>Agaricales</taxon>
        <taxon>Agaricineae</taxon>
        <taxon>Strophariaceae</taxon>
        <taxon>Hypholoma</taxon>
    </lineage>
</organism>
<dbReference type="EMBL" id="KN817695">
    <property type="protein sequence ID" value="KJA14089.1"/>
    <property type="molecule type" value="Genomic_DNA"/>
</dbReference>
<evidence type="ECO:0000313" key="2">
    <source>
        <dbReference type="Proteomes" id="UP000054270"/>
    </source>
</evidence>
<dbReference type="Pfam" id="PF02992">
    <property type="entry name" value="Transposase_21"/>
    <property type="match status" value="1"/>
</dbReference>
<dbReference type="AlphaFoldDB" id="A0A0D2N4G9"/>
<dbReference type="Proteomes" id="UP000054270">
    <property type="component" value="Unassembled WGS sequence"/>
</dbReference>
<dbReference type="STRING" id="945553.A0A0D2N4G9"/>
<protein>
    <submittedName>
        <fullName evidence="1">Uncharacterized protein</fullName>
    </submittedName>
</protein>
<accession>A0A0D2N4G9</accession>
<proteinExistence type="predicted"/>
<evidence type="ECO:0000313" key="1">
    <source>
        <dbReference type="EMBL" id="KJA14089.1"/>
    </source>
</evidence>
<dbReference type="InterPro" id="IPR004242">
    <property type="entry name" value="Transposase_21"/>
</dbReference>
<dbReference type="OrthoDB" id="3039677at2759"/>
<sequence>MQRRSRLVLCCCKSRCTTHNPITGLHEGEGHYISRSNRDSHARDDQLQRALITENPSFANIPSCKVQVLRTLPVTSRRIPLVFRNNPALSGPFGAPTDHEIVIPNRGMHALTNDSANQAFLEIEARYCELCAFAQRMDPADEMTHLLDILHLELRRLTREKQVQWSEQRSVVGKAYVNTEMYFASIPGSDMRKAGCLVTLVLQFVYFTPRRALRTQLAGLRSLLRAAGVTPDIQDDIPLDARTASKLFDIQPITDQYIACPSCHSLYPYNPGDNPQTSVDRCIYRRTENSEICETSLWKTTERLPGNPIPTPRMKYLHQDLKAWLGRLLSRKDMEKILDSRPHIPPDDPNAGIDDIWLSKVFLDLKDPSGASFYPGRNGEGRLIFALAVNGFNPFQNKTAKQSVSSTAIWLVLLNLPPDLRYLHENLYVAGVIPGYPSLDEINHYLDLLINKLLILWDPGVFFSRTYSNIVGRLYRAMCIPLICDMIAARQVLGQSAATSHNCCTLCDIDYHDFDIIDHREWPKKNCDHMKECARLWRDATSEEEQDFYFQAYGIRWTSLLRLPYWDPTKYAVVESMHAGDLGLLMYHCRTLFGIDVTKAGGDGFSSIPYVGPSKVVTTKQDLRLLKTCSEIVHANAGDLLNRLLRYGHRVLYTFCSDNNIIAPGHSVIVGTRYILANNILDWRRSARYHQPEEVLDDPNDQEHNEPLEDAVNIVPEENVTVTDTLLIRIIRGLITTEERENNRKKAYSQATTENLATLCEMLRVDITDIDITRRRIAKPALFNRIKAFSNHDPTKIDTSAPNMNMLRMFLSEPDRATPRRIVLGSTVMDQVWADMTRTTLPSWITAAPHNWGTSSRGKLSAAHWRVICTIHLPITLIRLWKEDNGRLKDLLDHFMDLVTSIKIANMRLSSPRQVDRYNLHIRRYVSRITTLYPDRKLVPNHHAALHIGDVLQNFGPVPFFERYINFFHHINTNQKIGELESTYMNTSASSANIRAILADNEHLCQIVYEMTDVMDDIALEDARGFRLASILNPNTPNATSRFKSLTSVIEQEYLPLLQALCGAGSRILPEAIFFKEVSIRGVCYAIYGSTARRNSYVQFQLSDTEVEAGKIEQIFRCQYSLAGEDEEELEDVFLVVRTVISIDVDTDPYRRYDLAGFLARPTGGILTVIRMSQVNCHCVITHMIAEYEGLIHVLPVDRLMDSFPIEDNVELEQEI</sequence>
<gene>
    <name evidence="1" type="ORF">HYPSUDRAFT_72760</name>
</gene>
<name>A0A0D2N4G9_HYPSF</name>
<reference evidence="2" key="1">
    <citation type="submission" date="2014-04" db="EMBL/GenBank/DDBJ databases">
        <title>Evolutionary Origins and Diversification of the Mycorrhizal Mutualists.</title>
        <authorList>
            <consortium name="DOE Joint Genome Institute"/>
            <consortium name="Mycorrhizal Genomics Consortium"/>
            <person name="Kohler A."/>
            <person name="Kuo A."/>
            <person name="Nagy L.G."/>
            <person name="Floudas D."/>
            <person name="Copeland A."/>
            <person name="Barry K.W."/>
            <person name="Cichocki N."/>
            <person name="Veneault-Fourrey C."/>
            <person name="LaButti K."/>
            <person name="Lindquist E.A."/>
            <person name="Lipzen A."/>
            <person name="Lundell T."/>
            <person name="Morin E."/>
            <person name="Murat C."/>
            <person name="Riley R."/>
            <person name="Ohm R."/>
            <person name="Sun H."/>
            <person name="Tunlid A."/>
            <person name="Henrissat B."/>
            <person name="Grigoriev I.V."/>
            <person name="Hibbett D.S."/>
            <person name="Martin F."/>
        </authorList>
    </citation>
    <scope>NUCLEOTIDE SEQUENCE [LARGE SCALE GENOMIC DNA]</scope>
    <source>
        <strain evidence="2">FD-334 SS-4</strain>
    </source>
</reference>
<dbReference type="PANTHER" id="PTHR46579">
    <property type="entry name" value="F5/8 TYPE C DOMAIN-CONTAINING PROTEIN-RELATED"/>
    <property type="match status" value="1"/>
</dbReference>
<dbReference type="PANTHER" id="PTHR46579:SF1">
    <property type="entry name" value="F5_8 TYPE C DOMAIN-CONTAINING PROTEIN"/>
    <property type="match status" value="1"/>
</dbReference>
<dbReference type="OMA" id="YINTIVW"/>
<keyword evidence="2" id="KW-1185">Reference proteome</keyword>